<keyword evidence="7 9" id="KW-0067">ATP-binding</keyword>
<keyword evidence="6 9" id="KW-0418">Kinase</keyword>
<dbReference type="NCBIfam" id="TIGR01313">
    <property type="entry name" value="therm_gnt_kin"/>
    <property type="match status" value="1"/>
</dbReference>
<gene>
    <name evidence="10" type="ORF">MPSI1_003063</name>
</gene>
<evidence type="ECO:0000256" key="4">
    <source>
        <dbReference type="ARBA" id="ARBA00022679"/>
    </source>
</evidence>
<keyword evidence="4 9" id="KW-0808">Transferase</keyword>
<keyword evidence="5 9" id="KW-0547">Nucleotide-binding</keyword>
<evidence type="ECO:0000256" key="5">
    <source>
        <dbReference type="ARBA" id="ARBA00022741"/>
    </source>
</evidence>
<dbReference type="Proteomes" id="UP001214628">
    <property type="component" value="Chromosome 4"/>
</dbReference>
<reference evidence="10" key="1">
    <citation type="submission" date="2023-02" db="EMBL/GenBank/DDBJ databases">
        <title>Mating type loci evolution in Malassezia.</title>
        <authorList>
            <person name="Coelho M.A."/>
        </authorList>
    </citation>
    <scope>NUCLEOTIDE SEQUENCE</scope>
    <source>
        <strain evidence="10">CBS 14136</strain>
    </source>
</reference>
<evidence type="ECO:0000256" key="9">
    <source>
        <dbReference type="RuleBase" id="RU363066"/>
    </source>
</evidence>
<evidence type="ECO:0000256" key="1">
    <source>
        <dbReference type="ARBA" id="ARBA00004875"/>
    </source>
</evidence>
<evidence type="ECO:0000256" key="7">
    <source>
        <dbReference type="ARBA" id="ARBA00022840"/>
    </source>
</evidence>
<dbReference type="InterPro" id="IPR006001">
    <property type="entry name" value="Therm_gnt_kin"/>
</dbReference>
<proteinExistence type="inferred from homology"/>
<dbReference type="Pfam" id="PF13671">
    <property type="entry name" value="AAA_33"/>
    <property type="match status" value="1"/>
</dbReference>
<keyword evidence="11" id="KW-1185">Reference proteome</keyword>
<comment type="catalytic activity">
    <reaction evidence="8 9">
        <text>D-gluconate + ATP = 6-phospho-D-gluconate + ADP + H(+)</text>
        <dbReference type="Rhea" id="RHEA:19433"/>
        <dbReference type="ChEBI" id="CHEBI:15378"/>
        <dbReference type="ChEBI" id="CHEBI:18391"/>
        <dbReference type="ChEBI" id="CHEBI:30616"/>
        <dbReference type="ChEBI" id="CHEBI:58759"/>
        <dbReference type="ChEBI" id="CHEBI:456216"/>
        <dbReference type="EC" id="2.7.1.12"/>
    </reaction>
</comment>
<comment type="pathway">
    <text evidence="1 9">Carbohydrate acid metabolism; D-gluconate degradation.</text>
</comment>
<dbReference type="PANTHER" id="PTHR43442">
    <property type="entry name" value="GLUCONOKINASE-RELATED"/>
    <property type="match status" value="1"/>
</dbReference>
<dbReference type="GO" id="GO:0046316">
    <property type="term" value="F:gluconokinase activity"/>
    <property type="evidence" value="ECO:0007669"/>
    <property type="project" value="UniProtKB-EC"/>
</dbReference>
<evidence type="ECO:0000313" key="10">
    <source>
        <dbReference type="EMBL" id="WFD44395.1"/>
    </source>
</evidence>
<dbReference type="SUPFAM" id="SSF52540">
    <property type="entry name" value="P-loop containing nucleoside triphosphate hydrolases"/>
    <property type="match status" value="1"/>
</dbReference>
<dbReference type="GO" id="GO:0005524">
    <property type="term" value="F:ATP binding"/>
    <property type="evidence" value="ECO:0007669"/>
    <property type="project" value="UniProtKB-KW"/>
</dbReference>
<evidence type="ECO:0000256" key="6">
    <source>
        <dbReference type="ARBA" id="ARBA00022777"/>
    </source>
</evidence>
<protein>
    <recommendedName>
        <fullName evidence="3 9">Gluconokinase</fullName>
        <ecNumber evidence="3 9">2.7.1.12</ecNumber>
    </recommendedName>
</protein>
<dbReference type="GO" id="GO:0005975">
    <property type="term" value="P:carbohydrate metabolic process"/>
    <property type="evidence" value="ECO:0007669"/>
    <property type="project" value="InterPro"/>
</dbReference>
<comment type="similarity">
    <text evidence="2 9">Belongs to the gluconokinase GntK/GntV family.</text>
</comment>
<accession>A0AAF0F8Q8</accession>
<sequence length="176" mass="19525">MVATCVVVMGVSGAGKSTVAAELGTKLGAPYIDADDLHTQAAIDKMASGVPLTDQDRHPWLAKVAQVAATRARESERQECIVACSALRRIYRDTLRESLNARFVFLYLRLTPQVLAERLGHRESHFMHKNMLQSQLATLEEPTEDEKDVLVIDITGEMSREQVVHTSEAQLKALLR</sequence>
<dbReference type="FunFam" id="3.40.50.300:FF:000522">
    <property type="entry name" value="Gluconokinase"/>
    <property type="match status" value="1"/>
</dbReference>
<evidence type="ECO:0000256" key="3">
    <source>
        <dbReference type="ARBA" id="ARBA00012054"/>
    </source>
</evidence>
<organism evidence="10 11">
    <name type="scientific">Malassezia psittaci</name>
    <dbReference type="NCBI Taxonomy" id="1821823"/>
    <lineage>
        <taxon>Eukaryota</taxon>
        <taxon>Fungi</taxon>
        <taxon>Dikarya</taxon>
        <taxon>Basidiomycota</taxon>
        <taxon>Ustilaginomycotina</taxon>
        <taxon>Malasseziomycetes</taxon>
        <taxon>Malasseziales</taxon>
        <taxon>Malasseziaceae</taxon>
        <taxon>Malassezia</taxon>
    </lineage>
</organism>
<dbReference type="GO" id="GO:0005737">
    <property type="term" value="C:cytoplasm"/>
    <property type="evidence" value="ECO:0007669"/>
    <property type="project" value="TreeGrafter"/>
</dbReference>
<dbReference type="Gene3D" id="3.40.50.300">
    <property type="entry name" value="P-loop containing nucleotide triphosphate hydrolases"/>
    <property type="match status" value="1"/>
</dbReference>
<dbReference type="PANTHER" id="PTHR43442:SF3">
    <property type="entry name" value="GLUCONOKINASE-RELATED"/>
    <property type="match status" value="1"/>
</dbReference>
<evidence type="ECO:0000256" key="8">
    <source>
        <dbReference type="ARBA" id="ARBA00048090"/>
    </source>
</evidence>
<name>A0AAF0F8Q8_9BASI</name>
<dbReference type="InterPro" id="IPR027417">
    <property type="entry name" value="P-loop_NTPase"/>
</dbReference>
<dbReference type="CDD" id="cd02021">
    <property type="entry name" value="GntK"/>
    <property type="match status" value="1"/>
</dbReference>
<dbReference type="EMBL" id="CP118378">
    <property type="protein sequence ID" value="WFD44395.1"/>
    <property type="molecule type" value="Genomic_DNA"/>
</dbReference>
<evidence type="ECO:0000256" key="2">
    <source>
        <dbReference type="ARBA" id="ARBA00008420"/>
    </source>
</evidence>
<dbReference type="AlphaFoldDB" id="A0AAF0F8Q8"/>
<evidence type="ECO:0000313" key="11">
    <source>
        <dbReference type="Proteomes" id="UP001214628"/>
    </source>
</evidence>
<dbReference type="EC" id="2.7.1.12" evidence="3 9"/>